<evidence type="ECO:0000256" key="5">
    <source>
        <dbReference type="ARBA" id="ARBA00022695"/>
    </source>
</evidence>
<dbReference type="Proteomes" id="UP000663918">
    <property type="component" value="Chromosome"/>
</dbReference>
<feature type="compositionally biased region" description="Low complexity" evidence="14">
    <location>
        <begin position="427"/>
        <end position="438"/>
    </location>
</feature>
<dbReference type="Gene3D" id="3.40.1360.10">
    <property type="match status" value="1"/>
</dbReference>
<dbReference type="PANTHER" id="PTHR30313:SF2">
    <property type="entry name" value="DNA PRIMASE"/>
    <property type="match status" value="1"/>
</dbReference>
<evidence type="ECO:0000256" key="12">
    <source>
        <dbReference type="ARBA" id="ARBA00023163"/>
    </source>
</evidence>
<comment type="catalytic activity">
    <reaction evidence="13">
        <text>ssDNA + n NTP = ssDNA/pppN(pN)n-1 hybrid + (n-1) diphosphate.</text>
        <dbReference type="EC" id="2.7.7.101"/>
    </reaction>
</comment>
<keyword evidence="9" id="KW-0862">Zinc</keyword>
<evidence type="ECO:0000256" key="2">
    <source>
        <dbReference type="ARBA" id="ARBA00022478"/>
    </source>
</evidence>
<dbReference type="GO" id="GO:0003677">
    <property type="term" value="F:DNA binding"/>
    <property type="evidence" value="ECO:0007669"/>
    <property type="project" value="UniProtKB-KW"/>
</dbReference>
<dbReference type="PROSITE" id="PS50880">
    <property type="entry name" value="TOPRIM"/>
    <property type="match status" value="1"/>
</dbReference>
<accession>A0A975C1P4</accession>
<feature type="region of interest" description="Disordered" evidence="14">
    <location>
        <begin position="425"/>
        <end position="466"/>
    </location>
</feature>
<dbReference type="Gene3D" id="3.90.580.10">
    <property type="entry name" value="Zinc finger, CHC2-type domain"/>
    <property type="match status" value="1"/>
</dbReference>
<evidence type="ECO:0000256" key="11">
    <source>
        <dbReference type="ARBA" id="ARBA00023125"/>
    </source>
</evidence>
<evidence type="ECO:0000256" key="14">
    <source>
        <dbReference type="SAM" id="MobiDB-lite"/>
    </source>
</evidence>
<comment type="subunit">
    <text evidence="13">Monomer. Interacts with DnaB.</text>
</comment>
<dbReference type="EC" id="2.7.7.101" evidence="13"/>
<dbReference type="SMART" id="SM00493">
    <property type="entry name" value="TOPRIM"/>
    <property type="match status" value="1"/>
</dbReference>
<keyword evidence="12 13" id="KW-0804">Transcription</keyword>
<evidence type="ECO:0000313" key="16">
    <source>
        <dbReference type="EMBL" id="QTC90165.1"/>
    </source>
</evidence>
<dbReference type="Pfam" id="PF13662">
    <property type="entry name" value="Toprim_4"/>
    <property type="match status" value="1"/>
</dbReference>
<comment type="caution">
    <text evidence="13">Lacks conserved residue(s) required for the propagation of feature annotation.</text>
</comment>
<comment type="cofactor">
    <cofactor evidence="1">
        <name>Zn(2+)</name>
        <dbReference type="ChEBI" id="CHEBI:29105"/>
    </cofactor>
</comment>
<dbReference type="GO" id="GO:0000428">
    <property type="term" value="C:DNA-directed RNA polymerase complex"/>
    <property type="evidence" value="ECO:0007669"/>
    <property type="project" value="UniProtKB-KW"/>
</dbReference>
<dbReference type="GO" id="GO:1990077">
    <property type="term" value="C:primosome complex"/>
    <property type="evidence" value="ECO:0007669"/>
    <property type="project" value="UniProtKB-KW"/>
</dbReference>
<keyword evidence="8" id="KW-0863">Zinc-finger</keyword>
<keyword evidence="2 13" id="KW-0240">DNA-directed RNA polymerase</keyword>
<dbReference type="GO" id="GO:0008270">
    <property type="term" value="F:zinc ion binding"/>
    <property type="evidence" value="ECO:0007669"/>
    <property type="project" value="UniProtKB-KW"/>
</dbReference>
<evidence type="ECO:0000256" key="4">
    <source>
        <dbReference type="ARBA" id="ARBA00022679"/>
    </source>
</evidence>
<dbReference type="InterPro" id="IPR034151">
    <property type="entry name" value="TOPRIM_DnaG_bac"/>
</dbReference>
<dbReference type="PANTHER" id="PTHR30313">
    <property type="entry name" value="DNA PRIMASE"/>
    <property type="match status" value="1"/>
</dbReference>
<comment type="function">
    <text evidence="13">RNA polymerase that catalyzes the synthesis of short RNA molecules used as primers for DNA polymerase during DNA replication.</text>
</comment>
<dbReference type="InterPro" id="IPR006171">
    <property type="entry name" value="TOPRIM_dom"/>
</dbReference>
<evidence type="ECO:0000259" key="15">
    <source>
        <dbReference type="PROSITE" id="PS50880"/>
    </source>
</evidence>
<dbReference type="InterPro" id="IPR013264">
    <property type="entry name" value="DNAG_N"/>
</dbReference>
<dbReference type="Pfam" id="PF08275">
    <property type="entry name" value="DNAG_N"/>
    <property type="match status" value="1"/>
</dbReference>
<dbReference type="GO" id="GO:0006269">
    <property type="term" value="P:DNA replication, synthesis of primer"/>
    <property type="evidence" value="ECO:0007669"/>
    <property type="project" value="UniProtKB-UniRule"/>
</dbReference>
<dbReference type="NCBIfam" id="TIGR01391">
    <property type="entry name" value="dnaG"/>
    <property type="match status" value="1"/>
</dbReference>
<dbReference type="SUPFAM" id="SSF57783">
    <property type="entry name" value="Zinc beta-ribbon"/>
    <property type="match status" value="1"/>
</dbReference>
<dbReference type="RefSeq" id="WP_207868585.1">
    <property type="nucleotide sequence ID" value="NZ_CP062222.1"/>
</dbReference>
<evidence type="ECO:0000313" key="17">
    <source>
        <dbReference type="Proteomes" id="UP000663918"/>
    </source>
</evidence>
<keyword evidence="10" id="KW-0460">Magnesium</keyword>
<evidence type="ECO:0000256" key="10">
    <source>
        <dbReference type="ARBA" id="ARBA00022842"/>
    </source>
</evidence>
<evidence type="ECO:0000256" key="1">
    <source>
        <dbReference type="ARBA" id="ARBA00001947"/>
    </source>
</evidence>
<dbReference type="Gene3D" id="3.90.980.10">
    <property type="entry name" value="DNA primase, catalytic core, N-terminal domain"/>
    <property type="match status" value="1"/>
</dbReference>
<dbReference type="SUPFAM" id="SSF56731">
    <property type="entry name" value="DNA primase core"/>
    <property type="match status" value="1"/>
</dbReference>
<name>A0A975C1P4_9CAUL</name>
<dbReference type="InterPro" id="IPR050219">
    <property type="entry name" value="DnaG_primase"/>
</dbReference>
<protein>
    <recommendedName>
        <fullName evidence="13">DNA primase</fullName>
        <ecNumber evidence="13">2.7.7.101</ecNumber>
    </recommendedName>
</protein>
<keyword evidence="7" id="KW-0479">Metal-binding</keyword>
<gene>
    <name evidence="13" type="primary">dnaG</name>
    <name evidence="16" type="ORF">IFJ75_12845</name>
</gene>
<proteinExistence type="inferred from homology"/>
<dbReference type="AlphaFoldDB" id="A0A975C1P4"/>
<keyword evidence="17" id="KW-1185">Reference proteome</keyword>
<dbReference type="CDD" id="cd03364">
    <property type="entry name" value="TOPRIM_DnaG_primases"/>
    <property type="match status" value="1"/>
</dbReference>
<sequence>MRFDERFLEELKARLRPSDVIGRSVKLKRQGREWVGLSPFSKEKSPSFFVNDDKGFFHDFSSGKHGDVISFLQEVERLSFPEAVERLAAEAGMQMPAEDPQAAEREQKRQGLADWMDLSQKWFAANLRRSAGKAAREYLERRGLPEDQWERFGLGYAPNDREGLKNALIQRGAKPGELVEAGMLISPEGGGAPYDRFRDRLMFPILDARGRIVSFGGRAMNPDDRAKYLNGPESPLFHKGATLYGLPEARRILGAESKSTQAIIVVEGYMDVIACQRAGLPAVAPMGTALTEEQMERLWRVSSEPVLCFDGDGAGQRAAYRAIERALPLLKPGRSFRFALLEGGQDPDDILRDKGAPALRQAMGETRPFAEVLFKREVEVEPLDSPERKAGLKGRLRQAAAAIQDKDLAEQYRREMFERFDALFPSGRNAPQQQRPQQGGAGGGRWRGPPPKLGQTAEGAEAMQSLSRSIEPVAAALAHGAIDDPERMDDHLEAIASHGFGDHALDGLAQELVRLRFSHAGGGQTLDSAALRRHLAASGHDALVREVEKAAAKSGAPFLAANAPLAEARVRWSQAFDALTRVAGLEKALASAKSNAEQAFDASAFSRLKAERDALRRAIKTGTIWEDEASS</sequence>
<keyword evidence="5 13" id="KW-0548">Nucleotidyltransferase</keyword>
<keyword evidence="11 13" id="KW-0238">DNA-binding</keyword>
<keyword evidence="3 13" id="KW-0639">Primosome</keyword>
<dbReference type="InterPro" id="IPR006295">
    <property type="entry name" value="DNA_primase_DnaG"/>
</dbReference>
<dbReference type="InterPro" id="IPR037068">
    <property type="entry name" value="DNA_primase_core_N_sf"/>
</dbReference>
<dbReference type="InterPro" id="IPR036977">
    <property type="entry name" value="DNA_primase_Znf_CHC2"/>
</dbReference>
<dbReference type="EMBL" id="CP062222">
    <property type="protein sequence ID" value="QTC90165.1"/>
    <property type="molecule type" value="Genomic_DNA"/>
</dbReference>
<keyword evidence="4 13" id="KW-0808">Transferase</keyword>
<dbReference type="Pfam" id="PF01807">
    <property type="entry name" value="Zn_ribbon_DnaG"/>
    <property type="match status" value="1"/>
</dbReference>
<dbReference type="GO" id="GO:0005737">
    <property type="term" value="C:cytoplasm"/>
    <property type="evidence" value="ECO:0007669"/>
    <property type="project" value="TreeGrafter"/>
</dbReference>
<evidence type="ECO:0000256" key="9">
    <source>
        <dbReference type="ARBA" id="ARBA00022833"/>
    </source>
</evidence>
<dbReference type="SMART" id="SM00400">
    <property type="entry name" value="ZnF_CHCC"/>
    <property type="match status" value="1"/>
</dbReference>
<evidence type="ECO:0000256" key="8">
    <source>
        <dbReference type="ARBA" id="ARBA00022771"/>
    </source>
</evidence>
<evidence type="ECO:0000256" key="13">
    <source>
        <dbReference type="HAMAP-Rule" id="MF_00974"/>
    </source>
</evidence>
<evidence type="ECO:0000256" key="6">
    <source>
        <dbReference type="ARBA" id="ARBA00022705"/>
    </source>
</evidence>
<dbReference type="HAMAP" id="MF_00974">
    <property type="entry name" value="DNA_primase_DnaG"/>
    <property type="match status" value="1"/>
</dbReference>
<reference evidence="16" key="1">
    <citation type="submission" date="2020-09" db="EMBL/GenBank/DDBJ databases">
        <title>Brevundimonas sp. LVF2 isolated from a puddle in Goettingen, Germany.</title>
        <authorList>
            <person name="Friedrich I."/>
            <person name="Klassen A."/>
            <person name="Hannes N."/>
            <person name="Schneider D."/>
            <person name="Hertel R."/>
            <person name="Daniel R."/>
        </authorList>
    </citation>
    <scope>NUCLEOTIDE SEQUENCE</scope>
    <source>
        <strain evidence="16">LVF2</strain>
    </source>
</reference>
<dbReference type="KEGG" id="bgoe:IFJ75_12845"/>
<dbReference type="GO" id="GO:0003899">
    <property type="term" value="F:DNA-directed RNA polymerase activity"/>
    <property type="evidence" value="ECO:0007669"/>
    <property type="project" value="UniProtKB-UniRule"/>
</dbReference>
<dbReference type="FunFam" id="3.90.580.10:FF:000001">
    <property type="entry name" value="DNA primase"/>
    <property type="match status" value="1"/>
</dbReference>
<dbReference type="InterPro" id="IPR002694">
    <property type="entry name" value="Znf_CHC2"/>
</dbReference>
<evidence type="ECO:0000256" key="7">
    <source>
        <dbReference type="ARBA" id="ARBA00022723"/>
    </source>
</evidence>
<evidence type="ECO:0000256" key="3">
    <source>
        <dbReference type="ARBA" id="ARBA00022515"/>
    </source>
</evidence>
<dbReference type="InterPro" id="IPR030846">
    <property type="entry name" value="DnaG_bac"/>
</dbReference>
<feature type="domain" description="Toprim" evidence="15">
    <location>
        <begin position="261"/>
        <end position="342"/>
    </location>
</feature>
<organism evidence="16 17">
    <name type="scientific">Brevundimonas goettingensis</name>
    <dbReference type="NCBI Taxonomy" id="2774190"/>
    <lineage>
        <taxon>Bacteria</taxon>
        <taxon>Pseudomonadati</taxon>
        <taxon>Pseudomonadota</taxon>
        <taxon>Alphaproteobacteria</taxon>
        <taxon>Caulobacterales</taxon>
        <taxon>Caulobacteraceae</taxon>
        <taxon>Brevundimonas</taxon>
    </lineage>
</organism>
<comment type="similarity">
    <text evidence="13">Belongs to the DnaG primase family.</text>
</comment>
<keyword evidence="6 13" id="KW-0235">DNA replication</keyword>